<dbReference type="KEGG" id="npv:OHM77_00950"/>
<feature type="compositionally biased region" description="Acidic residues" evidence="1">
    <location>
        <begin position="149"/>
        <end position="173"/>
    </location>
</feature>
<dbReference type="EMBL" id="CP107246">
    <property type="protein sequence ID" value="WIM05890.1"/>
    <property type="molecule type" value="Genomic_DNA"/>
</dbReference>
<evidence type="ECO:0000256" key="1">
    <source>
        <dbReference type="SAM" id="MobiDB-lite"/>
    </source>
</evidence>
<reference evidence="2" key="1">
    <citation type="journal article" date="2023" name="Nat. Microbiol.">
        <title>Enrichment and characterization of a nitric oxide-reducing microbial community in a continuous bioreactor.</title>
        <authorList>
            <person name="Garrido-Amador P."/>
            <person name="Stortenbeker N."/>
            <person name="Wessels H.J.C.T."/>
            <person name="Speth D.R."/>
            <person name="Garcia-Heredia I."/>
            <person name="Kartal B."/>
        </authorList>
    </citation>
    <scope>NUCLEOTIDE SEQUENCE</scope>
    <source>
        <strain evidence="2">MAG1</strain>
    </source>
</reference>
<gene>
    <name evidence="2" type="ORF">OHM77_00950</name>
</gene>
<accession>A0AA49FMB8</accession>
<proteinExistence type="predicted"/>
<protein>
    <submittedName>
        <fullName evidence="2">Uncharacterized protein</fullName>
    </submittedName>
</protein>
<dbReference type="Proteomes" id="UP001234916">
    <property type="component" value="Chromosome"/>
</dbReference>
<sequence length="354" mass="40327">MRIEQHLVAAWASQLSDKLIQDAIQSLEAMDSQEMLSGDSGLKNVWEEVCVQVQDEQSFFWETYVETIENLLAGYIEMLDKNARLALWTVTESGQDYIDDRQSDDEGDLNIPVDVDEIVAMLKESLLSVAENHESSSISRFLQRHEEGFDELEDDEEDDPEEDEDGGEDDADREPDQPEISAPIFDLRPGLSDPVFFVISRQQVEALDLDESLDFLHSLVPTAHPDHAWVYKGRLSLVISGYDTDPRELFEIPEVCRFLRALDEQWPFWLFFFNQVDDSIKLIALCLASSIEVVPGAAHIDPDGLRRFLERAFTAVNYLFESYGFPESENEALSTEVSRLFANSLISPDRDGYL</sequence>
<feature type="region of interest" description="Disordered" evidence="1">
    <location>
        <begin position="149"/>
        <end position="187"/>
    </location>
</feature>
<organism evidence="2">
    <name type="scientific">Candidatus Nitricoxidivorans perseverans</name>
    <dbReference type="NCBI Taxonomy" id="2975601"/>
    <lineage>
        <taxon>Bacteria</taxon>
        <taxon>Pseudomonadati</taxon>
        <taxon>Pseudomonadota</taxon>
        <taxon>Betaproteobacteria</taxon>
        <taxon>Nitrosomonadales</taxon>
        <taxon>Sterolibacteriaceae</taxon>
        <taxon>Candidatus Nitricoxidivorans</taxon>
    </lineage>
</organism>
<evidence type="ECO:0000313" key="2">
    <source>
        <dbReference type="EMBL" id="WIM05890.1"/>
    </source>
</evidence>
<name>A0AA49FMB8_9PROT</name>
<dbReference type="AlphaFoldDB" id="A0AA49FMB8"/>